<organism evidence="8 9">
    <name type="scientific">Bacillus selenitireducens (strain ATCC 700615 / DSM 15326 / MLS10)</name>
    <dbReference type="NCBI Taxonomy" id="439292"/>
    <lineage>
        <taxon>Bacteria</taxon>
        <taxon>Bacillati</taxon>
        <taxon>Bacillota</taxon>
        <taxon>Bacilli</taxon>
        <taxon>Bacillales</taxon>
        <taxon>Bacillaceae</taxon>
        <taxon>Salisediminibacterium</taxon>
    </lineage>
</organism>
<dbReference type="HOGENOM" id="CLU_044118_6_2_9"/>
<accession>D6XTI8</accession>
<dbReference type="GO" id="GO:0006020">
    <property type="term" value="P:inositol metabolic process"/>
    <property type="evidence" value="ECO:0007669"/>
    <property type="project" value="TreeGrafter"/>
</dbReference>
<evidence type="ECO:0000313" key="8">
    <source>
        <dbReference type="EMBL" id="ADH99124.1"/>
    </source>
</evidence>
<dbReference type="PROSITE" id="PS00630">
    <property type="entry name" value="IMP_2"/>
    <property type="match status" value="1"/>
</dbReference>
<dbReference type="KEGG" id="bse:Bsel_1614"/>
<dbReference type="GO" id="GO:0007165">
    <property type="term" value="P:signal transduction"/>
    <property type="evidence" value="ECO:0007669"/>
    <property type="project" value="TreeGrafter"/>
</dbReference>
<name>D6XTI8_BACIE</name>
<feature type="binding site" evidence="7">
    <location>
        <position position="95"/>
    </location>
    <ligand>
        <name>Mg(2+)</name>
        <dbReference type="ChEBI" id="CHEBI:18420"/>
        <label>1</label>
        <note>catalytic</note>
    </ligand>
</feature>
<dbReference type="RefSeq" id="WP_013172548.1">
    <property type="nucleotide sequence ID" value="NC_014219.1"/>
</dbReference>
<keyword evidence="9" id="KW-1185">Reference proteome</keyword>
<dbReference type="Gene3D" id="3.30.540.10">
    <property type="entry name" value="Fructose-1,6-Bisphosphatase, subunit A, domain 1"/>
    <property type="match status" value="1"/>
</dbReference>
<dbReference type="GO" id="GO:0046854">
    <property type="term" value="P:phosphatidylinositol phosphate biosynthetic process"/>
    <property type="evidence" value="ECO:0007669"/>
    <property type="project" value="InterPro"/>
</dbReference>
<dbReference type="PROSITE" id="PS00629">
    <property type="entry name" value="IMP_1"/>
    <property type="match status" value="1"/>
</dbReference>
<feature type="binding site" evidence="7">
    <location>
        <position position="116"/>
    </location>
    <ligand>
        <name>Mg(2+)</name>
        <dbReference type="ChEBI" id="CHEBI:18420"/>
        <label>1</label>
        <note>catalytic</note>
    </ligand>
</feature>
<dbReference type="InterPro" id="IPR000760">
    <property type="entry name" value="Inositol_monophosphatase-like"/>
</dbReference>
<dbReference type="PRINTS" id="PR00377">
    <property type="entry name" value="IMPHPHTASES"/>
</dbReference>
<dbReference type="EC" id="3.1.3.25" evidence="3"/>
<dbReference type="InterPro" id="IPR020583">
    <property type="entry name" value="Inositol_monoP_metal-BS"/>
</dbReference>
<protein>
    <recommendedName>
        <fullName evidence="3">inositol-phosphate phosphatase</fullName>
        <ecNumber evidence="3">3.1.3.25</ecNumber>
    </recommendedName>
</protein>
<dbReference type="SUPFAM" id="SSF56655">
    <property type="entry name" value="Carbohydrate phosphatase"/>
    <property type="match status" value="1"/>
</dbReference>
<dbReference type="Pfam" id="PF00459">
    <property type="entry name" value="Inositol_P"/>
    <property type="match status" value="1"/>
</dbReference>
<keyword evidence="6 7" id="KW-0460">Magnesium</keyword>
<dbReference type="PANTHER" id="PTHR20854">
    <property type="entry name" value="INOSITOL MONOPHOSPHATASE"/>
    <property type="match status" value="1"/>
</dbReference>
<evidence type="ECO:0000256" key="4">
    <source>
        <dbReference type="ARBA" id="ARBA00022723"/>
    </source>
</evidence>
<proteinExistence type="predicted"/>
<dbReference type="Gene3D" id="3.40.190.80">
    <property type="match status" value="1"/>
</dbReference>
<dbReference type="Proteomes" id="UP000000271">
    <property type="component" value="Chromosome"/>
</dbReference>
<dbReference type="eggNOG" id="COG0483">
    <property type="taxonomic scope" value="Bacteria"/>
</dbReference>
<evidence type="ECO:0000256" key="5">
    <source>
        <dbReference type="ARBA" id="ARBA00022801"/>
    </source>
</evidence>
<comment type="cofactor">
    <cofactor evidence="2 7">
        <name>Mg(2+)</name>
        <dbReference type="ChEBI" id="CHEBI:18420"/>
    </cofactor>
</comment>
<dbReference type="InterPro" id="IPR020550">
    <property type="entry name" value="Inositol_monophosphatase_CS"/>
</dbReference>
<keyword evidence="4 7" id="KW-0479">Metal-binding</keyword>
<evidence type="ECO:0000256" key="3">
    <source>
        <dbReference type="ARBA" id="ARBA00013106"/>
    </source>
</evidence>
<evidence type="ECO:0000256" key="6">
    <source>
        <dbReference type="ARBA" id="ARBA00022842"/>
    </source>
</evidence>
<evidence type="ECO:0000313" key="9">
    <source>
        <dbReference type="Proteomes" id="UP000000271"/>
    </source>
</evidence>
<feature type="binding site" evidence="7">
    <location>
        <position position="235"/>
    </location>
    <ligand>
        <name>Mg(2+)</name>
        <dbReference type="ChEBI" id="CHEBI:18420"/>
        <label>1</label>
        <note>catalytic</note>
    </ligand>
</feature>
<keyword evidence="5" id="KW-0378">Hydrolase</keyword>
<evidence type="ECO:0000256" key="2">
    <source>
        <dbReference type="ARBA" id="ARBA00001946"/>
    </source>
</evidence>
<comment type="catalytic activity">
    <reaction evidence="1">
        <text>a myo-inositol phosphate + H2O = myo-inositol + phosphate</text>
        <dbReference type="Rhea" id="RHEA:24056"/>
        <dbReference type="ChEBI" id="CHEBI:15377"/>
        <dbReference type="ChEBI" id="CHEBI:17268"/>
        <dbReference type="ChEBI" id="CHEBI:43474"/>
        <dbReference type="ChEBI" id="CHEBI:84139"/>
        <dbReference type="EC" id="3.1.3.25"/>
    </reaction>
</comment>
<dbReference type="EMBL" id="CP001791">
    <property type="protein sequence ID" value="ADH99124.1"/>
    <property type="molecule type" value="Genomic_DNA"/>
</dbReference>
<gene>
    <name evidence="8" type="ordered locus">Bsel_1614</name>
</gene>
<evidence type="ECO:0000256" key="7">
    <source>
        <dbReference type="PIRSR" id="PIRSR600760-2"/>
    </source>
</evidence>
<sequence>MITKLMKYGRMNQIVVVAGKGKGIMIVSEVFEWKQQAESWIREAADYIRWQMHQQLDIKTKEHRNDLVTHVDEGVESFFIERLKSVYPDHRIMGEEGSFKEINDLDGVVWILDPIDGTMNFVHQKKFFAVSLGIYVGGKPAAGLVYDVMADEMYTAVSGYGAYLNGKQLPQLTYTPLENIVMSVNNGWIAKDDHLKQLVTQVRGSRSYGVASLEMAFVASGSLDAYVSFNLAPWDVAAGIILLQETGGLTSNLQGEPLSLLKKDSLIAASPSVHEELLKWKIGR</sequence>
<reference evidence="8" key="1">
    <citation type="submission" date="2009-10" db="EMBL/GenBank/DDBJ databases">
        <title>Complete sequence of Bacillus selenitireducens MLS10.</title>
        <authorList>
            <consortium name="US DOE Joint Genome Institute"/>
            <person name="Lucas S."/>
            <person name="Copeland A."/>
            <person name="Lapidus A."/>
            <person name="Glavina del Rio T."/>
            <person name="Dalin E."/>
            <person name="Tice H."/>
            <person name="Bruce D."/>
            <person name="Goodwin L."/>
            <person name="Pitluck S."/>
            <person name="Sims D."/>
            <person name="Brettin T."/>
            <person name="Detter J.C."/>
            <person name="Han C."/>
            <person name="Larimer F."/>
            <person name="Land M."/>
            <person name="Hauser L."/>
            <person name="Kyrpides N."/>
            <person name="Ovchinnikova G."/>
            <person name="Stolz J."/>
        </authorList>
    </citation>
    <scope>NUCLEOTIDE SEQUENCE [LARGE SCALE GENOMIC DNA]</scope>
    <source>
        <strain evidence="8">MLS10</strain>
    </source>
</reference>
<feature type="binding site" evidence="7">
    <location>
        <position position="113"/>
    </location>
    <ligand>
        <name>Mg(2+)</name>
        <dbReference type="ChEBI" id="CHEBI:18420"/>
        <label>1</label>
        <note>catalytic</note>
    </ligand>
</feature>
<feature type="binding site" evidence="7">
    <location>
        <position position="115"/>
    </location>
    <ligand>
        <name>Mg(2+)</name>
        <dbReference type="ChEBI" id="CHEBI:18420"/>
        <label>1</label>
        <note>catalytic</note>
    </ligand>
</feature>
<dbReference type="GO" id="GO:0008934">
    <property type="term" value="F:inositol monophosphate 1-phosphatase activity"/>
    <property type="evidence" value="ECO:0007669"/>
    <property type="project" value="TreeGrafter"/>
</dbReference>
<dbReference type="CDD" id="cd01637">
    <property type="entry name" value="IMPase_like"/>
    <property type="match status" value="1"/>
</dbReference>
<dbReference type="PANTHER" id="PTHR20854:SF4">
    <property type="entry name" value="INOSITOL-1-MONOPHOSPHATASE-RELATED"/>
    <property type="match status" value="1"/>
</dbReference>
<dbReference type="FunFam" id="3.30.540.10:FF:000003">
    <property type="entry name" value="Inositol-1-monophosphatase"/>
    <property type="match status" value="1"/>
</dbReference>
<dbReference type="GO" id="GO:0046872">
    <property type="term" value="F:metal ion binding"/>
    <property type="evidence" value="ECO:0007669"/>
    <property type="project" value="UniProtKB-KW"/>
</dbReference>
<dbReference type="STRING" id="439292.Bsel_1614"/>
<evidence type="ECO:0000256" key="1">
    <source>
        <dbReference type="ARBA" id="ARBA00001033"/>
    </source>
</evidence>
<dbReference type="AlphaFoldDB" id="D6XTI8"/>